<name>A0A0F8AUI2_9EURY</name>
<keyword evidence="1" id="KW-0472">Membrane</keyword>
<keyword evidence="1" id="KW-0812">Transmembrane</keyword>
<protein>
    <submittedName>
        <fullName evidence="2">Transporter</fullName>
    </submittedName>
</protein>
<feature type="transmembrane region" description="Helical" evidence="1">
    <location>
        <begin position="12"/>
        <end position="32"/>
    </location>
</feature>
<dbReference type="AlphaFoldDB" id="A0A0F8AUI2"/>
<proteinExistence type="predicted"/>
<feature type="transmembrane region" description="Helical" evidence="1">
    <location>
        <begin position="86"/>
        <end position="106"/>
    </location>
</feature>
<keyword evidence="1" id="KW-1133">Transmembrane helix</keyword>
<gene>
    <name evidence="2" type="ORF">FK85_30435</name>
</gene>
<feature type="transmembrane region" description="Helical" evidence="1">
    <location>
        <begin position="127"/>
        <end position="147"/>
    </location>
</feature>
<dbReference type="OrthoDB" id="340884at2157"/>
<organism evidence="2 3">
    <name type="scientific">Halorubrum saccharovorum</name>
    <dbReference type="NCBI Taxonomy" id="2248"/>
    <lineage>
        <taxon>Archaea</taxon>
        <taxon>Methanobacteriati</taxon>
        <taxon>Methanobacteriota</taxon>
        <taxon>Stenosarchaea group</taxon>
        <taxon>Halobacteria</taxon>
        <taxon>Halobacteriales</taxon>
        <taxon>Haloferacaceae</taxon>
        <taxon>Halorubrum</taxon>
    </lineage>
</organism>
<dbReference type="EMBL" id="JNFH02000088">
    <property type="protein sequence ID" value="KKF39206.1"/>
    <property type="molecule type" value="Genomic_DNA"/>
</dbReference>
<evidence type="ECO:0000256" key="1">
    <source>
        <dbReference type="SAM" id="Phobius"/>
    </source>
</evidence>
<dbReference type="RefSeq" id="WP_050026573.1">
    <property type="nucleotide sequence ID" value="NZ_JNFH02000088.1"/>
</dbReference>
<reference evidence="2 3" key="1">
    <citation type="journal article" date="2015" name="Genome Announc.">
        <title>Draft genome sequence of a Halorubrum H3 strain isolated from the burlinskoye salt lake (Altai Krai, Russia).</title>
        <authorList>
            <person name="Rozanov A.S."/>
            <person name="Bryanskaya A.V."/>
            <person name="Malup T.K."/>
            <person name="Kotenko A.V."/>
            <person name="Peltek S.E."/>
        </authorList>
    </citation>
    <scope>NUCLEOTIDE SEQUENCE [LARGE SCALE GENOMIC DNA]</scope>
    <source>
        <strain evidence="2 3">H3</strain>
    </source>
</reference>
<feature type="transmembrane region" description="Helical" evidence="1">
    <location>
        <begin position="53"/>
        <end position="74"/>
    </location>
</feature>
<dbReference type="Proteomes" id="UP000053331">
    <property type="component" value="Unassembled WGS sequence"/>
</dbReference>
<accession>A0A0F8AUI2</accession>
<evidence type="ECO:0000313" key="3">
    <source>
        <dbReference type="Proteomes" id="UP000053331"/>
    </source>
</evidence>
<sequence>MDALNPVMWSVHVAFAVLWTGSVLFVALAVLPPALRGDIDGGALGSIVGRLRWISRIAALAFIATGGHMAGTLYTFESLTGSARGYLVVTMIALWFLITGLVEVGSGKIIDGVDAGKLREPARDAKPFLYGAAGLSVALVVAAGLLASPTLF</sequence>
<comment type="caution">
    <text evidence="2">The sequence shown here is derived from an EMBL/GenBank/DDBJ whole genome shotgun (WGS) entry which is preliminary data.</text>
</comment>
<keyword evidence="3" id="KW-1185">Reference proteome</keyword>
<evidence type="ECO:0000313" key="2">
    <source>
        <dbReference type="EMBL" id="KKF39206.1"/>
    </source>
</evidence>